<accession>A0A0A2ST84</accession>
<dbReference type="InterPro" id="IPR016181">
    <property type="entry name" value="Acyl_CoA_acyltransferase"/>
</dbReference>
<keyword evidence="3" id="KW-1185">Reference proteome</keyword>
<dbReference type="Gene3D" id="3.40.630.30">
    <property type="match status" value="1"/>
</dbReference>
<gene>
    <name evidence="2" type="ORF">EP47_02510</name>
</gene>
<dbReference type="AlphaFoldDB" id="A0A0A2ST84"/>
<evidence type="ECO:0000313" key="2">
    <source>
        <dbReference type="EMBL" id="KGP62679.1"/>
    </source>
</evidence>
<dbReference type="Pfam" id="PF21926">
    <property type="entry name" value="FeeM"/>
    <property type="match status" value="1"/>
</dbReference>
<proteinExistence type="predicted"/>
<dbReference type="OrthoDB" id="5643096at2"/>
<dbReference type="SUPFAM" id="SSF55729">
    <property type="entry name" value="Acyl-CoA N-acyltransferases (Nat)"/>
    <property type="match status" value="1"/>
</dbReference>
<feature type="domain" description="N-acyl amino acid synthase FeeM catalytic core" evidence="1">
    <location>
        <begin position="21"/>
        <end position="177"/>
    </location>
</feature>
<organism evidence="2 3">
    <name type="scientific">Legionella norrlandica</name>
    <dbReference type="NCBI Taxonomy" id="1498499"/>
    <lineage>
        <taxon>Bacteria</taxon>
        <taxon>Pseudomonadati</taxon>
        <taxon>Pseudomonadota</taxon>
        <taxon>Gammaproteobacteria</taxon>
        <taxon>Legionellales</taxon>
        <taxon>Legionellaceae</taxon>
        <taxon>Legionella</taxon>
    </lineage>
</organism>
<name>A0A0A2ST84_9GAMM</name>
<dbReference type="InterPro" id="IPR054597">
    <property type="entry name" value="FeeM_cat"/>
</dbReference>
<evidence type="ECO:0000313" key="3">
    <source>
        <dbReference type="Proteomes" id="UP000054422"/>
    </source>
</evidence>
<comment type="caution">
    <text evidence="2">The sequence shown here is derived from an EMBL/GenBank/DDBJ whole genome shotgun (WGS) entry which is preliminary data.</text>
</comment>
<reference evidence="2 3" key="1">
    <citation type="submission" date="2014-05" db="EMBL/GenBank/DDBJ databases">
        <authorList>
            <person name="Rizzardi K."/>
            <person name="Winiecka-Krusnell J."/>
            <person name="Ramliden M."/>
            <person name="Alm E."/>
            <person name="Andersson S."/>
            <person name="Byfors S."/>
        </authorList>
    </citation>
    <scope>NUCLEOTIDE SEQUENCE [LARGE SCALE GENOMIC DNA]</scope>
    <source>
        <strain evidence="2 3">LEGN</strain>
    </source>
</reference>
<dbReference type="STRING" id="1498499.EP47_02510"/>
<dbReference type="Proteomes" id="UP000054422">
    <property type="component" value="Unassembled WGS sequence"/>
</dbReference>
<evidence type="ECO:0000259" key="1">
    <source>
        <dbReference type="Pfam" id="PF21926"/>
    </source>
</evidence>
<protein>
    <recommendedName>
        <fullName evidence="1">N-acyl amino acid synthase FeeM catalytic core domain-containing protein</fullName>
    </recommendedName>
</protein>
<sequence>MKENIDIKLISKRDIKQREVIFRLRYYIYSQIYKQSCNPNMNHDLQLFTDKIDDKSYLFLVSINSNPVGTLRVTPFVNLNAQENVILKHHNVPPHYLTENSAIFSFFCILPEYHYTSVTQYLLRTVLIHARDNNIQRIFIESREELVPYYQHYQFSLCSEWVKPEEYSLPVIAMTINIQSLIDLGS</sequence>
<dbReference type="EMBL" id="JNCF01000047">
    <property type="protein sequence ID" value="KGP62679.1"/>
    <property type="molecule type" value="Genomic_DNA"/>
</dbReference>
<dbReference type="RefSeq" id="WP_035890709.1">
    <property type="nucleotide sequence ID" value="NZ_JNCF01000047.1"/>
</dbReference>